<evidence type="ECO:0000256" key="1">
    <source>
        <dbReference type="SAM" id="SignalP"/>
    </source>
</evidence>
<gene>
    <name evidence="2" type="ORF">EBN03_29520</name>
</gene>
<evidence type="ECO:0000313" key="3">
    <source>
        <dbReference type="Proteomes" id="UP000279275"/>
    </source>
</evidence>
<feature type="chain" id="PRO_5018194329" evidence="1">
    <location>
        <begin position="25"/>
        <end position="141"/>
    </location>
</feature>
<keyword evidence="3" id="KW-1185">Reference proteome</keyword>
<dbReference type="Proteomes" id="UP000279275">
    <property type="component" value="Unassembled WGS sequence"/>
</dbReference>
<keyword evidence="1" id="KW-0732">Signal</keyword>
<dbReference type="OrthoDB" id="4558736at2"/>
<accession>A0A3M2KV55</accession>
<dbReference type="RefSeq" id="WP_122191430.1">
    <property type="nucleotide sequence ID" value="NZ_RFFH01000020.1"/>
</dbReference>
<name>A0A3M2KV55_9NOCA</name>
<feature type="signal peptide" evidence="1">
    <location>
        <begin position="1"/>
        <end position="24"/>
    </location>
</feature>
<proteinExistence type="predicted"/>
<dbReference type="AlphaFoldDB" id="A0A3M2KV55"/>
<sequence length="141" mass="14916">MAAGLCLSALAATAVGVLAPRAAALEIAPGLTCEKDLNCRNDTEDTYRVTSRAECTDGAIGYTIDSWIGPHSAGRVNAECPGISRPGTMRPQTTIGANGQPHMTMRWNDFGDWEQTYVVGIEYLGAEVDNNPRQPDSGSTG</sequence>
<comment type="caution">
    <text evidence="2">The sequence shown here is derived from an EMBL/GenBank/DDBJ whole genome shotgun (WGS) entry which is preliminary data.</text>
</comment>
<dbReference type="EMBL" id="RFFH01000020">
    <property type="protein sequence ID" value="RMI28556.1"/>
    <property type="molecule type" value="Genomic_DNA"/>
</dbReference>
<reference evidence="2 3" key="1">
    <citation type="submission" date="2018-10" db="EMBL/GenBank/DDBJ databases">
        <title>Isolation from cow dung.</title>
        <authorList>
            <person name="Ling L."/>
        </authorList>
    </citation>
    <scope>NUCLEOTIDE SEQUENCE [LARGE SCALE GENOMIC DNA]</scope>
    <source>
        <strain evidence="2 3">NEAU-LL90</strain>
    </source>
</reference>
<evidence type="ECO:0000313" key="2">
    <source>
        <dbReference type="EMBL" id="RMI28556.1"/>
    </source>
</evidence>
<organism evidence="2 3">
    <name type="scientific">Nocardia stercoris</name>
    <dbReference type="NCBI Taxonomy" id="2483361"/>
    <lineage>
        <taxon>Bacteria</taxon>
        <taxon>Bacillati</taxon>
        <taxon>Actinomycetota</taxon>
        <taxon>Actinomycetes</taxon>
        <taxon>Mycobacteriales</taxon>
        <taxon>Nocardiaceae</taxon>
        <taxon>Nocardia</taxon>
    </lineage>
</organism>
<protein>
    <submittedName>
        <fullName evidence="2">Uncharacterized protein</fullName>
    </submittedName>
</protein>